<keyword evidence="2" id="KW-1185">Reference proteome</keyword>
<evidence type="ECO:0000313" key="1">
    <source>
        <dbReference type="EMBL" id="CAA3004469.1"/>
    </source>
</evidence>
<evidence type="ECO:0000313" key="2">
    <source>
        <dbReference type="Proteomes" id="UP000594638"/>
    </source>
</evidence>
<accession>A0A8S0TMP5</accession>
<comment type="caution">
    <text evidence="1">The sequence shown here is derived from an EMBL/GenBank/DDBJ whole genome shotgun (WGS) entry which is preliminary data.</text>
</comment>
<dbReference type="Gramene" id="OE9A117489T1">
    <property type="protein sequence ID" value="OE9A117489C1"/>
    <property type="gene ID" value="OE9A117489"/>
</dbReference>
<organism evidence="1 2">
    <name type="scientific">Olea europaea subsp. europaea</name>
    <dbReference type="NCBI Taxonomy" id="158383"/>
    <lineage>
        <taxon>Eukaryota</taxon>
        <taxon>Viridiplantae</taxon>
        <taxon>Streptophyta</taxon>
        <taxon>Embryophyta</taxon>
        <taxon>Tracheophyta</taxon>
        <taxon>Spermatophyta</taxon>
        <taxon>Magnoliopsida</taxon>
        <taxon>eudicotyledons</taxon>
        <taxon>Gunneridae</taxon>
        <taxon>Pentapetalae</taxon>
        <taxon>asterids</taxon>
        <taxon>lamiids</taxon>
        <taxon>Lamiales</taxon>
        <taxon>Oleaceae</taxon>
        <taxon>Oleeae</taxon>
        <taxon>Olea</taxon>
    </lineage>
</organism>
<dbReference type="AlphaFoldDB" id="A0A8S0TMP5"/>
<feature type="non-terminal residue" evidence="1">
    <location>
        <position position="1"/>
    </location>
</feature>
<dbReference type="EMBL" id="CACTIH010006235">
    <property type="protein sequence ID" value="CAA3004469.1"/>
    <property type="molecule type" value="Genomic_DNA"/>
</dbReference>
<feature type="non-terminal residue" evidence="1">
    <location>
        <position position="69"/>
    </location>
</feature>
<dbReference type="Proteomes" id="UP000594638">
    <property type="component" value="Unassembled WGS sequence"/>
</dbReference>
<name>A0A8S0TMP5_OLEEU</name>
<protein>
    <submittedName>
        <fullName evidence="1">Uncharacterized protein</fullName>
    </submittedName>
</protein>
<gene>
    <name evidence="1" type="ORF">OLEA9_A117489</name>
</gene>
<sequence length="69" mass="7294">NSKPLVPHPSIFIFPFETIAVAGGGDRALVYEVSEVNLRRTPRTGEATGVSRGRATERAASSVQSAVVI</sequence>
<proteinExistence type="predicted"/>
<reference evidence="1 2" key="1">
    <citation type="submission" date="2019-12" db="EMBL/GenBank/DDBJ databases">
        <authorList>
            <person name="Alioto T."/>
            <person name="Alioto T."/>
            <person name="Gomez Garrido J."/>
        </authorList>
    </citation>
    <scope>NUCLEOTIDE SEQUENCE [LARGE SCALE GENOMIC DNA]</scope>
</reference>